<feature type="domain" description="Beta/gamma crystallin 'Greek key'" evidence="1">
    <location>
        <begin position="31"/>
        <end position="88"/>
    </location>
</feature>
<accession>A0A8S1MPE0</accession>
<proteinExistence type="predicted"/>
<organism evidence="2 3">
    <name type="scientific">Paramecium primaurelia</name>
    <dbReference type="NCBI Taxonomy" id="5886"/>
    <lineage>
        <taxon>Eukaryota</taxon>
        <taxon>Sar</taxon>
        <taxon>Alveolata</taxon>
        <taxon>Ciliophora</taxon>
        <taxon>Intramacronucleata</taxon>
        <taxon>Oligohymenophorea</taxon>
        <taxon>Peniculida</taxon>
        <taxon>Parameciidae</taxon>
        <taxon>Paramecium</taxon>
    </lineage>
</organism>
<dbReference type="Proteomes" id="UP000688137">
    <property type="component" value="Unassembled WGS sequence"/>
</dbReference>
<dbReference type="AlphaFoldDB" id="A0A8S1MPE0"/>
<dbReference type="Pfam" id="PF00030">
    <property type="entry name" value="Crystall"/>
    <property type="match status" value="1"/>
</dbReference>
<dbReference type="InterPro" id="IPR001064">
    <property type="entry name" value="Beta/gamma_crystallin"/>
</dbReference>
<comment type="caution">
    <text evidence="2">The sequence shown here is derived from an EMBL/GenBank/DDBJ whole genome shotgun (WGS) entry which is preliminary data.</text>
</comment>
<gene>
    <name evidence="2" type="ORF">PPRIM_AZ9-3.1.T0630188</name>
</gene>
<sequence>MIDTQSTQTLTQQEINKNSETEQNVLNSDCIVIYSQCHFKGEQLQLCESQRNIDNFDHDIKSIQIPKGYSVKLYNKEDFSGDKIILKDSQECINQPLSLTQLYEKQSHKFLVLAQNFNLRAI</sequence>
<reference evidence="2" key="1">
    <citation type="submission" date="2021-01" db="EMBL/GenBank/DDBJ databases">
        <authorList>
            <consortium name="Genoscope - CEA"/>
            <person name="William W."/>
        </authorList>
    </citation>
    <scope>NUCLEOTIDE SEQUENCE</scope>
</reference>
<protein>
    <recommendedName>
        <fullName evidence="1">Beta/gamma crystallin 'Greek key' domain-containing protein</fullName>
    </recommendedName>
</protein>
<evidence type="ECO:0000313" key="2">
    <source>
        <dbReference type="EMBL" id="CAD8080291.1"/>
    </source>
</evidence>
<name>A0A8S1MPE0_PARPR</name>
<dbReference type="EMBL" id="CAJJDM010000064">
    <property type="protein sequence ID" value="CAD8080291.1"/>
    <property type="molecule type" value="Genomic_DNA"/>
</dbReference>
<evidence type="ECO:0000313" key="3">
    <source>
        <dbReference type="Proteomes" id="UP000688137"/>
    </source>
</evidence>
<keyword evidence="3" id="KW-1185">Reference proteome</keyword>
<evidence type="ECO:0000259" key="1">
    <source>
        <dbReference type="Pfam" id="PF00030"/>
    </source>
</evidence>